<gene>
    <name evidence="8" type="ORF">TCAL_01706</name>
</gene>
<dbReference type="Pfam" id="PF22600">
    <property type="entry name" value="MTPAP-like_central"/>
    <property type="match status" value="1"/>
</dbReference>
<reference evidence="8 9" key="1">
    <citation type="journal article" date="2018" name="Nat. Ecol. Evol.">
        <title>Genomic signatures of mitonuclear coevolution across populations of Tigriopus californicus.</title>
        <authorList>
            <person name="Barreto F.S."/>
            <person name="Watson E.T."/>
            <person name="Lima T.G."/>
            <person name="Willett C.S."/>
            <person name="Edmands S."/>
            <person name="Li W."/>
            <person name="Burton R.S."/>
        </authorList>
    </citation>
    <scope>NUCLEOTIDE SEQUENCE [LARGE SCALE GENOMIC DNA]</scope>
    <source>
        <strain evidence="8 9">San Diego</strain>
    </source>
</reference>
<dbReference type="AlphaFoldDB" id="A0A553PMJ9"/>
<dbReference type="SUPFAM" id="SSF81301">
    <property type="entry name" value="Nucleotidyltransferase"/>
    <property type="match status" value="1"/>
</dbReference>
<keyword evidence="5" id="KW-0460">Magnesium</keyword>
<organism evidence="8 9">
    <name type="scientific">Tigriopus californicus</name>
    <name type="common">Marine copepod</name>
    <dbReference type="NCBI Taxonomy" id="6832"/>
    <lineage>
        <taxon>Eukaryota</taxon>
        <taxon>Metazoa</taxon>
        <taxon>Ecdysozoa</taxon>
        <taxon>Arthropoda</taxon>
        <taxon>Crustacea</taxon>
        <taxon>Multicrustacea</taxon>
        <taxon>Hexanauplia</taxon>
        <taxon>Copepoda</taxon>
        <taxon>Harpacticoida</taxon>
        <taxon>Harpacticidae</taxon>
        <taxon>Tigriopus</taxon>
    </lineage>
</organism>
<dbReference type="GO" id="GO:1990817">
    <property type="term" value="F:poly(A) RNA polymerase activity"/>
    <property type="evidence" value="ECO:0007669"/>
    <property type="project" value="TreeGrafter"/>
</dbReference>
<dbReference type="Gene3D" id="1.10.1410.10">
    <property type="match status" value="1"/>
</dbReference>
<name>A0A553PMJ9_TIGCA</name>
<evidence type="ECO:0000259" key="6">
    <source>
        <dbReference type="Pfam" id="PF03828"/>
    </source>
</evidence>
<keyword evidence="9" id="KW-1185">Reference proteome</keyword>
<dbReference type="Pfam" id="PF03828">
    <property type="entry name" value="PAP_assoc"/>
    <property type="match status" value="1"/>
</dbReference>
<sequence length="771" mass="87923">MDCLVLSNIACVACNRSGFADFAQAHQHFLERAHAKRFRKRSEDLKPESHMVYCPDVRGISEGPILAYLSTLGPLASVYFGYRMTPNLSQKQFAFFFVEFKSENVFFFFLRTRLDAKATLTVKKHLIEDRHIIVFKKNQDPKPNQNKSENIIIPEMLSKMAAINNPNDQVLLVTQIAELGPELTKGRAEVIETLEKVLKAVALKLEVLAFGSSKSGISLKGGDLDCYIDFDLTDDILKNAGISLQDLQDSISFKNKRLEVEKGKAIPIELEGNLPNILDAKSPNSRELVLMKLSFISRVLHRNRHLFANIKRIFEAQTPIIKFVHVSTGIQCDINCSNRMAYLNTQFIETILGWDPKLRPLLIFLKVWSKESKLIGPRSPRSLTSYALVILVLVYLQREKYLPKVTEFNEACNQHEVVEEWDFGFTRDLSQIKPTPKSIQFVPVLMGFFEFLSTFDYERDFICSRTAEVHPKSELKPNQVVPEPESANQFILFDPFEQTRNICKNVKGPGLAHFKRVCEQAKKYLQARDCLKLDGFFTLENCDYCTKPSADLKQARAISVSMRFSDVNNLTSMIQDGECDSKQTGHYMSKLILRILKDCLLLKSEGFDSESRNPGNRLRAALFVPPDAPTDFELHIQISIDRSDQDEGDIKKSKVEPQPLTSCRLRGFFNTWKGRLQPSLKNARAKGVNLLEFEVQKVNDKFQNQTQPNDPVVEFDFISDLIDQQICIRCVPVSEVNTDLQDLFAFLKDYLYAVCVGILFCEKDVVKSLVE</sequence>
<evidence type="ECO:0000313" key="9">
    <source>
        <dbReference type="Proteomes" id="UP000318571"/>
    </source>
</evidence>
<evidence type="ECO:0000256" key="2">
    <source>
        <dbReference type="ARBA" id="ARBA00001946"/>
    </source>
</evidence>
<dbReference type="EMBL" id="VCGU01000003">
    <property type="protein sequence ID" value="TRY78902.1"/>
    <property type="molecule type" value="Genomic_DNA"/>
</dbReference>
<dbReference type="CDD" id="cd05402">
    <property type="entry name" value="NT_PAP_TUTase"/>
    <property type="match status" value="1"/>
</dbReference>
<protein>
    <submittedName>
        <fullName evidence="8">Uncharacterized protein</fullName>
    </submittedName>
</protein>
<dbReference type="SUPFAM" id="SSF81631">
    <property type="entry name" value="PAP/OAS1 substrate-binding domain"/>
    <property type="match status" value="1"/>
</dbReference>
<dbReference type="Gene3D" id="3.30.460.10">
    <property type="entry name" value="Beta Polymerase, domain 2"/>
    <property type="match status" value="2"/>
</dbReference>
<dbReference type="GO" id="GO:0046872">
    <property type="term" value="F:metal ion binding"/>
    <property type="evidence" value="ECO:0007669"/>
    <property type="project" value="UniProtKB-KW"/>
</dbReference>
<accession>A0A553PMJ9</accession>
<comment type="cofactor">
    <cofactor evidence="1">
        <name>Mn(2+)</name>
        <dbReference type="ChEBI" id="CHEBI:29035"/>
    </cofactor>
</comment>
<dbReference type="InterPro" id="IPR054708">
    <property type="entry name" value="MTPAP-like_central"/>
</dbReference>
<comment type="caution">
    <text evidence="8">The sequence shown here is derived from an EMBL/GenBank/DDBJ whole genome shotgun (WGS) entry which is preliminary data.</text>
</comment>
<evidence type="ECO:0000256" key="3">
    <source>
        <dbReference type="ARBA" id="ARBA00022679"/>
    </source>
</evidence>
<keyword evidence="3" id="KW-0808">Transferase</keyword>
<feature type="domain" description="PAP-associated" evidence="6">
    <location>
        <begin position="445"/>
        <end position="499"/>
    </location>
</feature>
<comment type="cofactor">
    <cofactor evidence="2">
        <name>Mg(2+)</name>
        <dbReference type="ChEBI" id="CHEBI:18420"/>
    </cofactor>
</comment>
<dbReference type="InterPro" id="IPR002058">
    <property type="entry name" value="PAP_assoc"/>
</dbReference>
<dbReference type="GO" id="GO:0031123">
    <property type="term" value="P:RNA 3'-end processing"/>
    <property type="evidence" value="ECO:0007669"/>
    <property type="project" value="TreeGrafter"/>
</dbReference>
<evidence type="ECO:0000256" key="4">
    <source>
        <dbReference type="ARBA" id="ARBA00022723"/>
    </source>
</evidence>
<dbReference type="InterPro" id="IPR043519">
    <property type="entry name" value="NT_sf"/>
</dbReference>
<proteinExistence type="predicted"/>
<evidence type="ECO:0000256" key="5">
    <source>
        <dbReference type="ARBA" id="ARBA00022842"/>
    </source>
</evidence>
<dbReference type="PANTHER" id="PTHR12271">
    <property type="entry name" value="POLY A POLYMERASE CID PAP -RELATED"/>
    <property type="match status" value="1"/>
</dbReference>
<evidence type="ECO:0000256" key="1">
    <source>
        <dbReference type="ARBA" id="ARBA00001936"/>
    </source>
</evidence>
<keyword evidence="4" id="KW-0479">Metal-binding</keyword>
<evidence type="ECO:0000313" key="8">
    <source>
        <dbReference type="EMBL" id="TRY78902.1"/>
    </source>
</evidence>
<evidence type="ECO:0000259" key="7">
    <source>
        <dbReference type="Pfam" id="PF22600"/>
    </source>
</evidence>
<feature type="domain" description="Poly(A) RNA polymerase mitochondrial-like central palm" evidence="7">
    <location>
        <begin position="178"/>
        <end position="350"/>
    </location>
</feature>
<dbReference type="STRING" id="6832.A0A553PMJ9"/>
<dbReference type="PANTHER" id="PTHR12271:SF127">
    <property type="entry name" value="SPECKLE TARGETED PIP5K1A-REGULATED POLY(A) POLYMERASE"/>
    <property type="match status" value="1"/>
</dbReference>
<dbReference type="Proteomes" id="UP000318571">
    <property type="component" value="Chromosome 11"/>
</dbReference>